<dbReference type="InterPro" id="IPR011708">
    <property type="entry name" value="DNA_pol3_alpha_NTPase_dom"/>
</dbReference>
<evidence type="ECO:0000256" key="2">
    <source>
        <dbReference type="ARBA" id="ARBA00012417"/>
    </source>
</evidence>
<feature type="domain" description="Polymerase/histidinol phosphatase N-terminal" evidence="10">
    <location>
        <begin position="9"/>
        <end position="88"/>
    </location>
</feature>
<dbReference type="InterPro" id="IPR004805">
    <property type="entry name" value="DnaE2/DnaE/PolC"/>
</dbReference>
<dbReference type="InterPro" id="IPR049821">
    <property type="entry name" value="PolIIIA_DnaE1_PHP"/>
</dbReference>
<dbReference type="Pfam" id="PF07733">
    <property type="entry name" value="DNA_pol3_alpha"/>
    <property type="match status" value="1"/>
</dbReference>
<evidence type="ECO:0000313" key="12">
    <source>
        <dbReference type="Proteomes" id="UP001254608"/>
    </source>
</evidence>
<proteinExistence type="predicted"/>
<dbReference type="Proteomes" id="UP001254608">
    <property type="component" value="Unassembled WGS sequence"/>
</dbReference>
<evidence type="ECO:0000256" key="8">
    <source>
        <dbReference type="ARBA" id="ARBA00022932"/>
    </source>
</evidence>
<gene>
    <name evidence="11" type="primary">dnaE</name>
    <name evidence="11" type="ORF">RM530_07715</name>
</gene>
<dbReference type="SMART" id="SM00481">
    <property type="entry name" value="POLIIIAc"/>
    <property type="match status" value="1"/>
</dbReference>
<dbReference type="EC" id="2.7.7.7" evidence="2"/>
<name>A0ABU2WIX7_9GAMM</name>
<dbReference type="InterPro" id="IPR012340">
    <property type="entry name" value="NA-bd_OB-fold"/>
</dbReference>
<dbReference type="Pfam" id="PF17657">
    <property type="entry name" value="DNA_pol3_finger"/>
    <property type="match status" value="1"/>
</dbReference>
<keyword evidence="6 11" id="KW-0548">Nucleotidyltransferase</keyword>
<evidence type="ECO:0000256" key="6">
    <source>
        <dbReference type="ARBA" id="ARBA00022695"/>
    </source>
</evidence>
<dbReference type="CDD" id="cd04485">
    <property type="entry name" value="DnaE_OBF"/>
    <property type="match status" value="1"/>
</dbReference>
<dbReference type="InterPro" id="IPR004013">
    <property type="entry name" value="PHP_dom"/>
</dbReference>
<evidence type="ECO:0000256" key="1">
    <source>
        <dbReference type="ARBA" id="ARBA00004496"/>
    </source>
</evidence>
<dbReference type="NCBIfam" id="NF004226">
    <property type="entry name" value="PRK05673.1"/>
    <property type="match status" value="1"/>
</dbReference>
<keyword evidence="8" id="KW-0239">DNA-directed DNA polymerase</keyword>
<reference evidence="11 12" key="1">
    <citation type="submission" date="2023-09" db="EMBL/GenBank/DDBJ databases">
        <authorList>
            <person name="Rey-Velasco X."/>
        </authorList>
    </citation>
    <scope>NUCLEOTIDE SEQUENCE [LARGE SCALE GENOMIC DNA]</scope>
    <source>
        <strain evidence="11 12">W345</strain>
    </source>
</reference>
<evidence type="ECO:0000256" key="5">
    <source>
        <dbReference type="ARBA" id="ARBA00022679"/>
    </source>
</evidence>
<keyword evidence="7" id="KW-0235">DNA replication</keyword>
<comment type="caution">
    <text evidence="11">The sequence shown here is derived from an EMBL/GenBank/DDBJ whole genome shotgun (WGS) entry which is preliminary data.</text>
</comment>
<sequence>MSEANPGFVHLSLHTEYSLVDGIIRVEPVKRKTPDDRLQTLAARTAELGFPAIAITDLNNLFVMVKFYKSAESAGIKPVIGAEVLVESDGVPSRVILLAQNSVGYGNIVKLVSSAYTEGKSKLATTVARERFAQWNEGVIVLCGPHSEIGTALLRGQVTEAEQYLAEWRSWFGDRLYLAVQRCRREHDERHTQAAAALSRLHGVPIVATNDVRFLRREDFEVHEARVCINQGRTLSDPRRTQDYSEEQYLKSADEMAGLFSDMPEALANSVEIARRCSVSFTFGVNYLPDFPVDPGETVNEHLSKQTHAGLSRRLAAHGPAEGHDEASYRARLDYELGIIESMGFPGYFLIVADFIQWGKDNGVPVGPGRGSGAGSLVAYSLGITDLDPIPYKLLFERFLNPERVSMPDFDVDFCMEGRDRVIDYVTRKYGRDLVSQIITYGSMAARAVVRDATRVLGHSHGFGDRIAKMIPGIPAYKSEAQDNGCTELEYALQTIPEVQQAYQEDDVKAILDLGLLLEGLARNVGKHAGGVVIAPGPLTDYAPLYKDPESEGVVTQFDMKDLESVGLVKFDFLGLRTLTIIDWAVRMINARRGTGEAPLDIAQLPLDDAPTYELFKRARTIAVFQFESPGMQRMLKDAKPDRFEDLIALGALYRPGPMDLIPSFVARKHGREPVAYPDPRVEPVLEETYGIMVYQEQVMQMAQIVGGYTLGGADLLRRAMGKKKVEEMVKHRAIFRDGAARDGLPAEKADEIFDLMERFAGYGFNKSHATAYALVSYQTAWLKTHYPAEFMCAVLSAEMFKTDTIVMMIDECANMGVEIRPPDINRSRFRFTVEDGAVRYGLGAVRGAGEGAIEGIVNEREANGPYTDLLDFCRRIDTRRANKRVLEALINAGALDALGPNRPSLIAQLPRALSYAEQAGSAADVGQVDMFGLDAPSAGPAIELPTLEDCSQRERLAKERDVLGFYLSGHPVETYREMISQIASGTLKELIALCPDTPLPSEEGERPRYRRGPKVVAGAWLVDLRKFGRRGVLTLDDRTAQISVPLSEEQWTRHLERLRKDTLVFVYGRVSPDEYTGGHQIRADEIWDLGQASGRFADRLMITWPRGRAVDVDALEAALSPIRVGSGCGISLQYLNGSAQGMLDFPPAWRVVPTEEGLGALKALVGDEGIQVSYRSAVQADE</sequence>
<comment type="subcellular location">
    <subcellularLocation>
        <location evidence="1">Cytoplasm</location>
    </subcellularLocation>
</comment>
<dbReference type="InterPro" id="IPR029460">
    <property type="entry name" value="DNAPol_HHH"/>
</dbReference>
<dbReference type="InterPro" id="IPR004365">
    <property type="entry name" value="NA-bd_OB_tRNA"/>
</dbReference>
<evidence type="ECO:0000256" key="4">
    <source>
        <dbReference type="ARBA" id="ARBA00022490"/>
    </source>
</evidence>
<evidence type="ECO:0000256" key="9">
    <source>
        <dbReference type="ARBA" id="ARBA00049244"/>
    </source>
</evidence>
<evidence type="ECO:0000256" key="7">
    <source>
        <dbReference type="ARBA" id="ARBA00022705"/>
    </source>
</evidence>
<dbReference type="EMBL" id="JAVRIC010000008">
    <property type="protein sequence ID" value="MDT0497251.1"/>
    <property type="molecule type" value="Genomic_DNA"/>
</dbReference>
<dbReference type="SUPFAM" id="SSF50249">
    <property type="entry name" value="Nucleic acid-binding proteins"/>
    <property type="match status" value="1"/>
</dbReference>
<evidence type="ECO:0000313" key="11">
    <source>
        <dbReference type="EMBL" id="MDT0497251.1"/>
    </source>
</evidence>
<evidence type="ECO:0000259" key="10">
    <source>
        <dbReference type="SMART" id="SM00481"/>
    </source>
</evidence>
<dbReference type="NCBIfam" id="TIGR00594">
    <property type="entry name" value="polc"/>
    <property type="match status" value="1"/>
</dbReference>
<organism evidence="11 12">
    <name type="scientific">Banduia mediterranea</name>
    <dbReference type="NCBI Taxonomy" id="3075609"/>
    <lineage>
        <taxon>Bacteria</taxon>
        <taxon>Pseudomonadati</taxon>
        <taxon>Pseudomonadota</taxon>
        <taxon>Gammaproteobacteria</taxon>
        <taxon>Nevskiales</taxon>
        <taxon>Algiphilaceae</taxon>
        <taxon>Banduia</taxon>
    </lineage>
</organism>
<dbReference type="CDD" id="cd07433">
    <property type="entry name" value="PHP_PolIIIA_DnaE1"/>
    <property type="match status" value="1"/>
</dbReference>
<dbReference type="InterPro" id="IPR016195">
    <property type="entry name" value="Pol/histidinol_Pase-like"/>
</dbReference>
<dbReference type="InterPro" id="IPR003141">
    <property type="entry name" value="Pol/His_phosphatase_N"/>
</dbReference>
<dbReference type="SUPFAM" id="SSF89550">
    <property type="entry name" value="PHP domain-like"/>
    <property type="match status" value="1"/>
</dbReference>
<dbReference type="PANTHER" id="PTHR32294">
    <property type="entry name" value="DNA POLYMERASE III SUBUNIT ALPHA"/>
    <property type="match status" value="1"/>
</dbReference>
<accession>A0ABU2WIX7</accession>
<dbReference type="Gene3D" id="3.20.20.140">
    <property type="entry name" value="Metal-dependent hydrolases"/>
    <property type="match status" value="1"/>
</dbReference>
<evidence type="ECO:0000256" key="3">
    <source>
        <dbReference type="ARBA" id="ARBA00019114"/>
    </source>
</evidence>
<dbReference type="InterPro" id="IPR040982">
    <property type="entry name" value="DNA_pol3_finger"/>
</dbReference>
<dbReference type="Pfam" id="PF14579">
    <property type="entry name" value="HHH_6"/>
    <property type="match status" value="1"/>
</dbReference>
<dbReference type="GO" id="GO:0003887">
    <property type="term" value="F:DNA-directed DNA polymerase activity"/>
    <property type="evidence" value="ECO:0007669"/>
    <property type="project" value="UniProtKB-EC"/>
</dbReference>
<dbReference type="Pfam" id="PF02811">
    <property type="entry name" value="PHP"/>
    <property type="match status" value="1"/>
</dbReference>
<keyword evidence="5 11" id="KW-0808">Transferase</keyword>
<dbReference type="Gene3D" id="1.10.10.1600">
    <property type="entry name" value="Bacterial DNA polymerase III alpha subunit, thumb domain"/>
    <property type="match status" value="1"/>
</dbReference>
<dbReference type="RefSeq" id="WP_311364642.1">
    <property type="nucleotide sequence ID" value="NZ_JAVRIC010000008.1"/>
</dbReference>
<keyword evidence="12" id="KW-1185">Reference proteome</keyword>
<protein>
    <recommendedName>
        <fullName evidence="3">DNA polymerase III subunit alpha</fullName>
        <ecNumber evidence="2">2.7.7.7</ecNumber>
    </recommendedName>
</protein>
<dbReference type="Gene3D" id="1.10.150.870">
    <property type="match status" value="1"/>
</dbReference>
<keyword evidence="4" id="KW-0963">Cytoplasm</keyword>
<dbReference type="PANTHER" id="PTHR32294:SF0">
    <property type="entry name" value="DNA POLYMERASE III SUBUNIT ALPHA"/>
    <property type="match status" value="1"/>
</dbReference>
<comment type="catalytic activity">
    <reaction evidence="9">
        <text>DNA(n) + a 2'-deoxyribonucleoside 5'-triphosphate = DNA(n+1) + diphosphate</text>
        <dbReference type="Rhea" id="RHEA:22508"/>
        <dbReference type="Rhea" id="RHEA-COMP:17339"/>
        <dbReference type="Rhea" id="RHEA-COMP:17340"/>
        <dbReference type="ChEBI" id="CHEBI:33019"/>
        <dbReference type="ChEBI" id="CHEBI:61560"/>
        <dbReference type="ChEBI" id="CHEBI:173112"/>
        <dbReference type="EC" id="2.7.7.7"/>
    </reaction>
</comment>
<dbReference type="InterPro" id="IPR041931">
    <property type="entry name" value="DNA_pol3_alpha_thumb_dom"/>
</dbReference>
<dbReference type="Pfam" id="PF01336">
    <property type="entry name" value="tRNA_anti-codon"/>
    <property type="match status" value="1"/>
</dbReference>